<proteinExistence type="predicted"/>
<organism evidence="1 2">
    <name type="scientific">Panagrolaimus sp. ES5</name>
    <dbReference type="NCBI Taxonomy" id="591445"/>
    <lineage>
        <taxon>Eukaryota</taxon>
        <taxon>Metazoa</taxon>
        <taxon>Ecdysozoa</taxon>
        <taxon>Nematoda</taxon>
        <taxon>Chromadorea</taxon>
        <taxon>Rhabditida</taxon>
        <taxon>Tylenchina</taxon>
        <taxon>Panagrolaimomorpha</taxon>
        <taxon>Panagrolaimoidea</taxon>
        <taxon>Panagrolaimidae</taxon>
        <taxon>Panagrolaimus</taxon>
    </lineage>
</organism>
<evidence type="ECO:0000313" key="1">
    <source>
        <dbReference type="Proteomes" id="UP000887579"/>
    </source>
</evidence>
<name>A0AC34FBT6_9BILA</name>
<evidence type="ECO:0000313" key="2">
    <source>
        <dbReference type="WBParaSite" id="ES5_v2.g14554.t1"/>
    </source>
</evidence>
<sequence length="542" mass="62163">MDDGFLTKKVEGEKCVESCYNISSAIPNRIQKSFVAVVSPYQNFIKISVYGWDSKEVYIHVILGSVQAFIDNISRIFDSRIKAVILQVYGFKSEAFPNNVEFCKELKAKIKAVILHVYGFKSEAFPNNVEFCKELKARELVLVLLIGDTSFGVAELKYTKNGYELIRHQNISDIQDIEKLREKILGTNEFYRILLCCDEADSQILKTLKDVFKAEAKKCIVLTEMYDKKYDGGSVIAEAKWILDNKETKFHVLPTCARIYTVGYECGDAKHPVFAELNRAALPYEGTIIVPKSCLNYFMGYYDEKTKNAIVLETFALDDDGHDFEITLKVDIHNEPSHEVRGIIVDQIIDFSNICNNDIGEDYWNEEPVIGFYDNHSFICIYDESKDEYKFLESWGCQWGRSMHISFDKEKPSFGKAAEEVKRKYGKFVVSELVQVMIRSDEELKEYTPRGFTLTKDDDNPLLIEVDTFDGTKSAASPAFLMALLLKQHLKAIKKATGKMPTELGFCILNEFDEEEVERVQTYLVEAGKLLKLDGYSFFYWE</sequence>
<accession>A0AC34FBT6</accession>
<protein>
    <submittedName>
        <fullName evidence="2">Uncharacterized protein</fullName>
    </submittedName>
</protein>
<dbReference type="Proteomes" id="UP000887579">
    <property type="component" value="Unplaced"/>
</dbReference>
<reference evidence="2" key="1">
    <citation type="submission" date="2022-11" db="UniProtKB">
        <authorList>
            <consortium name="WormBaseParasite"/>
        </authorList>
    </citation>
    <scope>IDENTIFICATION</scope>
</reference>
<dbReference type="WBParaSite" id="ES5_v2.g14554.t1">
    <property type="protein sequence ID" value="ES5_v2.g14554.t1"/>
    <property type="gene ID" value="ES5_v2.g14554"/>
</dbReference>